<evidence type="ECO:0000313" key="4">
    <source>
        <dbReference type="EMBL" id="HIZ08038.1"/>
    </source>
</evidence>
<proteinExistence type="predicted"/>
<reference evidence="4" key="2">
    <citation type="submission" date="2021-04" db="EMBL/GenBank/DDBJ databases">
        <authorList>
            <person name="Gilroy R."/>
        </authorList>
    </citation>
    <scope>NUCLEOTIDE SEQUENCE</scope>
    <source>
        <strain evidence="4">CHK192-9172</strain>
    </source>
</reference>
<reference evidence="4" key="1">
    <citation type="journal article" date="2021" name="PeerJ">
        <title>Extensive microbial diversity within the chicken gut microbiome revealed by metagenomics and culture.</title>
        <authorList>
            <person name="Gilroy R."/>
            <person name="Ravi A."/>
            <person name="Getino M."/>
            <person name="Pursley I."/>
            <person name="Horton D.L."/>
            <person name="Alikhan N.F."/>
            <person name="Baker D."/>
            <person name="Gharbi K."/>
            <person name="Hall N."/>
            <person name="Watson M."/>
            <person name="Adriaenssens E.M."/>
            <person name="Foster-Nyarko E."/>
            <person name="Jarju S."/>
            <person name="Secka A."/>
            <person name="Antonio M."/>
            <person name="Oren A."/>
            <person name="Chaudhuri R.R."/>
            <person name="La Ragione R."/>
            <person name="Hildebrand F."/>
            <person name="Pallen M.J."/>
        </authorList>
    </citation>
    <scope>NUCLEOTIDE SEQUENCE</scope>
    <source>
        <strain evidence="4">CHK192-9172</strain>
    </source>
</reference>
<accession>A0A9D2IH08</accession>
<dbReference type="EMBL" id="DXCH01000245">
    <property type="protein sequence ID" value="HIZ08038.1"/>
    <property type="molecule type" value="Genomic_DNA"/>
</dbReference>
<gene>
    <name evidence="4" type="ORF">IAA08_08895</name>
</gene>
<protein>
    <submittedName>
        <fullName evidence="4">Uncharacterized protein</fullName>
    </submittedName>
</protein>
<feature type="chain" id="PRO_5038735064" evidence="3">
    <location>
        <begin position="28"/>
        <end position="1062"/>
    </location>
</feature>
<dbReference type="InterPro" id="IPR011047">
    <property type="entry name" value="Quinoprotein_ADH-like_sf"/>
</dbReference>
<sequence length="1062" mass="113156">MKKIKKILTGTLSCGLAASMTVTPVFAQENSEGASLTKWCAVYGEAGGTSSVSPDSLNDGVMLLDNTILMAGTFDGSKTPDKEGIKGKTDGALVLYDDQGNMIWEKLTGGSKADSFNGAAQTGDGGFIAVGNTQSADGDLEGQGKGAQDGLVALFDGDGNLKKAVALGGSNKDGFNDVFVAQDGGFVAVGYTHSTDGDLAGKTQHGARDAWIVKLDGNLNIEWSDTFGGSGSVLILDEFTKGITCHDGGFLAVGYAESSDGDLEGVSKGETDAVLVKYDSKGNREFQKVYGGTGDEAFTDVAAAHLNRSGSTDREEVDTDELDGGFVLTGYTSSGDGDMNGLVSGENTTENAFVMEIDKNGNVEWIDVMESSQDSGAYGVQPISDGFLVTGDFSANDGDFTGTDLFGKQDNYIAHYSQDGKCRAVYSFGGNDTDTVKGIMSGFSDDYLVWGSTKSTDSIFEGKTKGGYDGFLSRVSAAKAEAYDEEKYLVPVTAWKADEDTPSMMAPMLYKNAYITKSGSEIEATLYFTNAQLMGSQVNASTLGDVSYEYRGEMIPAETDEYDEKTQVKTVVIKVDSLEEPVPLHIEDTMGDIRISFSPDEMTETDTPPYFEEVVVDAPDFESTWKTAVGGSDVDYGNDMTVLKNGDLVAVGQTYSNDGDFEGQLKGASSAFISRYDSSGKLLHTQLLGGTRIDSYDYASSVAALEDGGYVVAGGYQEGYGMDPSGDFAQLKTSGSVHGGIDGFLAKYDADNNLIWLKNFSGSEHDQIKQIRATEDGGIIALVETLSNDGDMQDLNKGLFDVAVVKYDKDGEREWIRSIGGVNLESAGFGIDIMEDGSYIIGGHTSSGSGDFAGTDYYGDIFDIFAALVSPEGELQWIKTYGGDKSEYCNNIIATEDGGFLMSGDTRSTTGTFKGIGTGYDNAFIVKCDSKGTVEWADIIKSSETSEISSALETDYGYVFTGYSRGMDFDFSDISKGSSDAFVTVYDKDGNRQSLETIGGSLADYGAQLVRLNDYQISVLVYGESKDGDFAELNRGGYDGLLLTYDDKENTEEPSEPENPDD</sequence>
<dbReference type="CDD" id="cd06920">
    <property type="entry name" value="NEAT"/>
    <property type="match status" value="1"/>
</dbReference>
<dbReference type="Gene3D" id="2.60.40.1850">
    <property type="match status" value="1"/>
</dbReference>
<organism evidence="4 5">
    <name type="scientific">Candidatus Eubacterium avistercoris</name>
    <dbReference type="NCBI Taxonomy" id="2838567"/>
    <lineage>
        <taxon>Bacteria</taxon>
        <taxon>Bacillati</taxon>
        <taxon>Bacillota</taxon>
        <taxon>Clostridia</taxon>
        <taxon>Eubacteriales</taxon>
        <taxon>Eubacteriaceae</taxon>
        <taxon>Eubacterium</taxon>
    </lineage>
</organism>
<keyword evidence="2 3" id="KW-0732">Signal</keyword>
<dbReference type="InterPro" id="IPR006635">
    <property type="entry name" value="NEAT_dom"/>
</dbReference>
<name>A0A9D2IH08_9FIRM</name>
<dbReference type="PANTHER" id="PTHR42754">
    <property type="entry name" value="ENDOGLUCANASE"/>
    <property type="match status" value="1"/>
</dbReference>
<feature type="signal peptide" evidence="3">
    <location>
        <begin position="1"/>
        <end position="27"/>
    </location>
</feature>
<dbReference type="SUPFAM" id="SSF158911">
    <property type="entry name" value="NEAT domain-like"/>
    <property type="match status" value="1"/>
</dbReference>
<dbReference type="SUPFAM" id="SSF50998">
    <property type="entry name" value="Quinoprotein alcohol dehydrogenase-like"/>
    <property type="match status" value="1"/>
</dbReference>
<evidence type="ECO:0000256" key="2">
    <source>
        <dbReference type="ARBA" id="ARBA00022729"/>
    </source>
</evidence>
<dbReference type="GO" id="GO:0030313">
    <property type="term" value="C:cell envelope"/>
    <property type="evidence" value="ECO:0007669"/>
    <property type="project" value="UniProtKB-SubCell"/>
</dbReference>
<comment type="caution">
    <text evidence="4">The sequence shown here is derived from an EMBL/GenBank/DDBJ whole genome shotgun (WGS) entry which is preliminary data.</text>
</comment>
<dbReference type="InterPro" id="IPR037250">
    <property type="entry name" value="NEAT_dom_sf"/>
</dbReference>
<dbReference type="AlphaFoldDB" id="A0A9D2IH08"/>
<dbReference type="PANTHER" id="PTHR42754:SF1">
    <property type="entry name" value="LIPOPROTEIN"/>
    <property type="match status" value="1"/>
</dbReference>
<evidence type="ECO:0000256" key="3">
    <source>
        <dbReference type="SAM" id="SignalP"/>
    </source>
</evidence>
<comment type="subcellular location">
    <subcellularLocation>
        <location evidence="1">Cell envelope</location>
    </subcellularLocation>
</comment>
<evidence type="ECO:0000313" key="5">
    <source>
        <dbReference type="Proteomes" id="UP000824024"/>
    </source>
</evidence>
<feature type="non-terminal residue" evidence="4">
    <location>
        <position position="1062"/>
    </location>
</feature>
<dbReference type="Proteomes" id="UP000824024">
    <property type="component" value="Unassembled WGS sequence"/>
</dbReference>
<evidence type="ECO:0000256" key="1">
    <source>
        <dbReference type="ARBA" id="ARBA00004196"/>
    </source>
</evidence>